<evidence type="ECO:0000259" key="11">
    <source>
        <dbReference type="Pfam" id="PF02875"/>
    </source>
</evidence>
<comment type="catalytic activity">
    <reaction evidence="9 10">
        <text>UDP-N-acetyl-alpha-D-muramoyl-L-alanine + D-glutamate + ATP = UDP-N-acetyl-alpha-D-muramoyl-L-alanyl-D-glutamate + ADP + phosphate + H(+)</text>
        <dbReference type="Rhea" id="RHEA:16429"/>
        <dbReference type="ChEBI" id="CHEBI:15378"/>
        <dbReference type="ChEBI" id="CHEBI:29986"/>
        <dbReference type="ChEBI" id="CHEBI:30616"/>
        <dbReference type="ChEBI" id="CHEBI:43474"/>
        <dbReference type="ChEBI" id="CHEBI:83898"/>
        <dbReference type="ChEBI" id="CHEBI:83900"/>
        <dbReference type="ChEBI" id="CHEBI:456216"/>
        <dbReference type="EC" id="6.3.2.9"/>
    </reaction>
</comment>
<dbReference type="GO" id="GO:0051301">
    <property type="term" value="P:cell division"/>
    <property type="evidence" value="ECO:0007669"/>
    <property type="project" value="UniProtKB-KW"/>
</dbReference>
<dbReference type="Gene3D" id="3.90.190.20">
    <property type="entry name" value="Mur ligase, C-terminal domain"/>
    <property type="match status" value="1"/>
</dbReference>
<comment type="subcellular location">
    <subcellularLocation>
        <location evidence="1 9 10">Cytoplasm</location>
    </subcellularLocation>
</comment>
<keyword evidence="9 10" id="KW-0961">Cell wall biogenesis/degradation</keyword>
<dbReference type="PROSITE" id="PS01011">
    <property type="entry name" value="FOLYLPOLYGLU_SYNT_1"/>
    <property type="match status" value="1"/>
</dbReference>
<dbReference type="PANTHER" id="PTHR43692:SF1">
    <property type="entry name" value="UDP-N-ACETYLMURAMOYLALANINE--D-GLUTAMATE LIGASE"/>
    <property type="match status" value="1"/>
</dbReference>
<comment type="function">
    <text evidence="9 10">Cell wall formation. Catalyzes the addition of glutamate to the nucleotide precursor UDP-N-acetylmuramoyl-L-alanine (UMA).</text>
</comment>
<accession>A0A7L5BJZ4</accession>
<keyword evidence="7 9" id="KW-0067">ATP-binding</keyword>
<keyword evidence="9 10" id="KW-0133">Cell shape</keyword>
<proteinExistence type="inferred from homology"/>
<feature type="domain" description="Mur ligase C-terminal" evidence="11">
    <location>
        <begin position="319"/>
        <end position="433"/>
    </location>
</feature>
<evidence type="ECO:0000256" key="3">
    <source>
        <dbReference type="ARBA" id="ARBA00022490"/>
    </source>
</evidence>
<dbReference type="GO" id="GO:0071555">
    <property type="term" value="P:cell wall organization"/>
    <property type="evidence" value="ECO:0007669"/>
    <property type="project" value="UniProtKB-KW"/>
</dbReference>
<dbReference type="SUPFAM" id="SSF53244">
    <property type="entry name" value="MurD-like peptide ligases, peptide-binding domain"/>
    <property type="match status" value="1"/>
</dbReference>
<evidence type="ECO:0000256" key="2">
    <source>
        <dbReference type="ARBA" id="ARBA00004752"/>
    </source>
</evidence>
<dbReference type="Proteomes" id="UP000464865">
    <property type="component" value="Chromosome M15-11"/>
</dbReference>
<evidence type="ECO:0000313" key="14">
    <source>
        <dbReference type="Proteomes" id="UP000464865"/>
    </source>
</evidence>
<comment type="similarity">
    <text evidence="9">Belongs to the MurCDEF family.</text>
</comment>
<dbReference type="InterPro" id="IPR013221">
    <property type="entry name" value="Mur_ligase_cen"/>
</dbReference>
<dbReference type="HAMAP" id="MF_00639">
    <property type="entry name" value="MurD"/>
    <property type="match status" value="1"/>
</dbReference>
<dbReference type="InterPro" id="IPR036615">
    <property type="entry name" value="Mur_ligase_C_dom_sf"/>
</dbReference>
<dbReference type="GO" id="GO:0009252">
    <property type="term" value="P:peptidoglycan biosynthetic process"/>
    <property type="evidence" value="ECO:0007669"/>
    <property type="project" value="UniProtKB-UniRule"/>
</dbReference>
<dbReference type="InterPro" id="IPR018109">
    <property type="entry name" value="Folylpolyglutamate_synth_CS"/>
</dbReference>
<dbReference type="SUPFAM" id="SSF51984">
    <property type="entry name" value="MurCD N-terminal domain"/>
    <property type="match status" value="1"/>
</dbReference>
<dbReference type="KEGG" id="roy:G3A56_15435"/>
<dbReference type="GO" id="GO:0008360">
    <property type="term" value="P:regulation of cell shape"/>
    <property type="evidence" value="ECO:0007669"/>
    <property type="project" value="UniProtKB-KW"/>
</dbReference>
<dbReference type="EC" id="6.3.2.9" evidence="9 10"/>
<keyword evidence="8 9" id="KW-0131">Cell cycle</keyword>
<dbReference type="NCBIfam" id="TIGR01087">
    <property type="entry name" value="murD"/>
    <property type="match status" value="1"/>
</dbReference>
<dbReference type="SUPFAM" id="SSF53623">
    <property type="entry name" value="MurD-like peptide ligases, catalytic domain"/>
    <property type="match status" value="1"/>
</dbReference>
<dbReference type="AlphaFoldDB" id="A0A7L5BJZ4"/>
<evidence type="ECO:0000256" key="4">
    <source>
        <dbReference type="ARBA" id="ARBA00022598"/>
    </source>
</evidence>
<evidence type="ECO:0000256" key="6">
    <source>
        <dbReference type="ARBA" id="ARBA00022741"/>
    </source>
</evidence>
<gene>
    <name evidence="9" type="primary">murD</name>
    <name evidence="13" type="ORF">G3A56_15435</name>
</gene>
<evidence type="ECO:0000259" key="12">
    <source>
        <dbReference type="Pfam" id="PF08245"/>
    </source>
</evidence>
<keyword evidence="3 9" id="KW-0963">Cytoplasm</keyword>
<dbReference type="PANTHER" id="PTHR43692">
    <property type="entry name" value="UDP-N-ACETYLMURAMOYLALANINE--D-GLUTAMATE LIGASE"/>
    <property type="match status" value="1"/>
</dbReference>
<evidence type="ECO:0000256" key="7">
    <source>
        <dbReference type="ARBA" id="ARBA00022840"/>
    </source>
</evidence>
<evidence type="ECO:0000256" key="8">
    <source>
        <dbReference type="ARBA" id="ARBA00023306"/>
    </source>
</evidence>
<evidence type="ECO:0000313" key="13">
    <source>
        <dbReference type="EMBL" id="QIB39214.1"/>
    </source>
</evidence>
<keyword evidence="4 9" id="KW-0436">Ligase</keyword>
<dbReference type="InterPro" id="IPR005762">
    <property type="entry name" value="MurD"/>
</dbReference>
<dbReference type="Pfam" id="PF08245">
    <property type="entry name" value="Mur_ligase_M"/>
    <property type="match status" value="1"/>
</dbReference>
<dbReference type="GO" id="GO:0008764">
    <property type="term" value="F:UDP-N-acetylmuramoylalanine-D-glutamate ligase activity"/>
    <property type="evidence" value="ECO:0007669"/>
    <property type="project" value="UniProtKB-UniRule"/>
</dbReference>
<dbReference type="Pfam" id="PF02875">
    <property type="entry name" value="Mur_ligase_C"/>
    <property type="match status" value="1"/>
</dbReference>
<dbReference type="GO" id="GO:0005737">
    <property type="term" value="C:cytoplasm"/>
    <property type="evidence" value="ECO:0007669"/>
    <property type="project" value="UniProtKB-SubCell"/>
</dbReference>
<keyword evidence="6 9" id="KW-0547">Nucleotide-binding</keyword>
<dbReference type="RefSeq" id="WP_164056494.1">
    <property type="nucleotide sequence ID" value="NZ_CP048632.1"/>
</dbReference>
<dbReference type="InterPro" id="IPR004101">
    <property type="entry name" value="Mur_ligase_C"/>
</dbReference>
<keyword evidence="14" id="KW-1185">Reference proteome</keyword>
<evidence type="ECO:0000256" key="9">
    <source>
        <dbReference type="HAMAP-Rule" id="MF_00639"/>
    </source>
</evidence>
<dbReference type="InterPro" id="IPR036565">
    <property type="entry name" value="Mur-like_cat_sf"/>
</dbReference>
<dbReference type="Gene3D" id="3.40.50.720">
    <property type="entry name" value="NAD(P)-binding Rossmann-like Domain"/>
    <property type="match status" value="1"/>
</dbReference>
<sequence>MIPVTSFRGKKVALFGLGGSGLVTARALVAGGADVVAFDDNPDSVAKAEAEGIKTADLRTIDWPNFSSFVLAPGVPLTHPKPHWSVDLAKAAGVEIIGDIELFIRERRAHAPDCPFIAITGTNGKSTTTALIAHILKASGRDTQLGGNIGTAVLSLDPPKAQRFYVVECSSYQIDLAPTINPTAGILLNLTPDHLDRHGTMQHYADVKERLVAGSGTAIVGVDDSHSTLIADRIERAGVKVERISKRNVVSEGLYAEGSRILRAHGGTSALLVDLDGIQTLRGSHNAQNAAAAIAACLAVGVSEEEVRAGLKSFPGLKHRMQPVGRRGNVTFVNDSKATNADAAAPALSSFDRIYWIAGGLPKAGGITSLSPLFPRIAKAYLIGEAAAEFAATLGEAVPYEISGTLDKAIQHAAADAEKDATAGNIVMLSPACASFDQYKNFEIRGDSFVAQVAALDGMTMLVDSGKGAEGHGKPS</sequence>
<feature type="binding site" evidence="9">
    <location>
        <begin position="121"/>
        <end position="127"/>
    </location>
    <ligand>
        <name>ATP</name>
        <dbReference type="ChEBI" id="CHEBI:30616"/>
    </ligand>
</feature>
<evidence type="ECO:0000256" key="10">
    <source>
        <dbReference type="RuleBase" id="RU003664"/>
    </source>
</evidence>
<keyword evidence="5 9" id="KW-0132">Cell division</keyword>
<reference evidence="13 14" key="1">
    <citation type="submission" date="2020-02" db="EMBL/GenBank/DDBJ databases">
        <title>Plant-Promoting Endophytic Bacterium Rhizobium oryzihabitans sp. nov., Isolated from the Root of Rice.</title>
        <authorList>
            <person name="zhao J."/>
            <person name="Zhang G."/>
        </authorList>
    </citation>
    <scope>NUCLEOTIDE SEQUENCE [LARGE SCALE GENOMIC DNA]</scope>
    <source>
        <strain evidence="13 14">M15</strain>
    </source>
</reference>
<dbReference type="Gene3D" id="3.40.1190.10">
    <property type="entry name" value="Mur-like, catalytic domain"/>
    <property type="match status" value="1"/>
</dbReference>
<dbReference type="GO" id="GO:0005524">
    <property type="term" value="F:ATP binding"/>
    <property type="evidence" value="ECO:0007669"/>
    <property type="project" value="UniProtKB-UniRule"/>
</dbReference>
<dbReference type="GO" id="GO:0004326">
    <property type="term" value="F:tetrahydrofolylpolyglutamate synthase activity"/>
    <property type="evidence" value="ECO:0007669"/>
    <property type="project" value="InterPro"/>
</dbReference>
<dbReference type="EMBL" id="CP048632">
    <property type="protein sequence ID" value="QIB39214.1"/>
    <property type="molecule type" value="Genomic_DNA"/>
</dbReference>
<evidence type="ECO:0000256" key="5">
    <source>
        <dbReference type="ARBA" id="ARBA00022618"/>
    </source>
</evidence>
<keyword evidence="9 10" id="KW-0573">Peptidoglycan synthesis</keyword>
<feature type="domain" description="Mur ligase central" evidence="12">
    <location>
        <begin position="119"/>
        <end position="297"/>
    </location>
</feature>
<evidence type="ECO:0000256" key="1">
    <source>
        <dbReference type="ARBA" id="ARBA00004496"/>
    </source>
</evidence>
<name>A0A7L5BJZ4_9HYPH</name>
<dbReference type="UniPathway" id="UPA00219"/>
<protein>
    <recommendedName>
        <fullName evidence="9 10">UDP-N-acetylmuramoylalanine--D-glutamate ligase</fullName>
        <ecNumber evidence="9 10">6.3.2.9</ecNumber>
    </recommendedName>
    <alternativeName>
        <fullName evidence="9">D-glutamic acid-adding enzyme</fullName>
    </alternativeName>
    <alternativeName>
        <fullName evidence="9">UDP-N-acetylmuramoyl-L-alanyl-D-glutamate synthetase</fullName>
    </alternativeName>
</protein>
<comment type="pathway">
    <text evidence="2 9 10">Cell wall biogenesis; peptidoglycan biosynthesis.</text>
</comment>
<organism evidence="13 14">
    <name type="scientific">Rhizobium oryzihabitans</name>
    <dbReference type="NCBI Taxonomy" id="2267833"/>
    <lineage>
        <taxon>Bacteria</taxon>
        <taxon>Pseudomonadati</taxon>
        <taxon>Pseudomonadota</taxon>
        <taxon>Alphaproteobacteria</taxon>
        <taxon>Hyphomicrobiales</taxon>
        <taxon>Rhizobiaceae</taxon>
        <taxon>Rhizobium/Agrobacterium group</taxon>
        <taxon>Rhizobium</taxon>
    </lineage>
</organism>